<feature type="compositionally biased region" description="Polar residues" evidence="2">
    <location>
        <begin position="658"/>
        <end position="677"/>
    </location>
</feature>
<reference evidence="4 5" key="1">
    <citation type="submission" date="2016-08" db="EMBL/GenBank/DDBJ databases">
        <authorList>
            <consortium name="Pathogen Informatics"/>
        </authorList>
    </citation>
    <scope>NUCLEOTIDE SEQUENCE [LARGE SCALE GENOMIC DNA]</scope>
    <source>
        <strain evidence="4 5">SP11 RLL</strain>
    </source>
</reference>
<name>A0A1D3S6C2_PLABE</name>
<feature type="region of interest" description="Disordered" evidence="2">
    <location>
        <begin position="646"/>
        <end position="687"/>
    </location>
</feature>
<evidence type="ECO:0000256" key="2">
    <source>
        <dbReference type="SAM" id="MobiDB-lite"/>
    </source>
</evidence>
<proteinExistence type="predicted"/>
<feature type="signal peptide" evidence="3">
    <location>
        <begin position="1"/>
        <end position="17"/>
    </location>
</feature>
<feature type="region of interest" description="Disordered" evidence="2">
    <location>
        <begin position="823"/>
        <end position="846"/>
    </location>
</feature>
<accession>A0A1D3S6C2</accession>
<feature type="chain" id="PRO_5008920660" evidence="3">
    <location>
        <begin position="18"/>
        <end position="1171"/>
    </location>
</feature>
<sequence>MNSRFLLFFLFLKFCFCYIKNINRFTNSSFSILKSEKDEAQNRKKNKQIYLNNTGHSIYENKNVLKNGGINDVDAIENITDNFSCDEDKNINIKFLNANKEEDYNNLYFYHIFKKINIIKKNKYIYSPAKYEAMRSYIKRELNDCLDINTTSYIFKLSEYFPKNILDVSVYVNEIINILSFFTFNNSNNVNQIASCHTDLGMDDIKGGNNKLNENLKNLSEQVNINNNHRNYNDDTNSCDEIINTHINSNVLMENNHMNNVHNFMNKSEEDYPNLVSEGDKNNLYDEKKIQMIKEAYINKLKGKNEEASKLCNSYNDVDNTNNITSDIKDENLFSSIQKKKDSTKISKVISKDANYKSFSYFFFRLVDAISGLFCCIGKRSKREEIYNYLKNFKSIEKIKNYSITDINFNTDFMIYIIRLTKYKHDNFICSLKKLKMYDTETIKKIFLNSVYDNILDLEYIKNLEHEYIIKEGNGEKLSNKIFNDLIENKNCDNDVKTTHNSVKIENISQTNITQIEKKYKFLLEKKLEEQSIKKQVPKINDGDLKNLIKDIIGKNVFTKKNAASKDKKKMKKMKNGNKVLPVYIHEVEETHIMKILLQNKYNHINLNSITVKNLIKKMNTLLRSYDINITIQVKKGNTTIVDEKIMNNSGENEKTPEQNSSDDSSTNIESEQNNGEIKQEEREMKKTKTDLCVDLSDITLSDVKNYIHGNANNGIENINNGIENINNGIENINNGIENINNEIENINNDGHIVQNSDTAEKNVLKYFDVTENKNSIIFEINDYILQNENKSTQKQIGESIKFENVEKLYENDLAQIEKELINEQEKESRTGTTEQTKNNEPNINLPEKTKKMEKKLGKVSEKMENEMENEMSGEKKKKINKENKENKEIEKLKVHFRYINNNKLKYNFENVYAKNIEEKIKLLLFILKNENKKKIIISIDEKETDLIKMKCKIEKVEYEDIVSTLKNIKYYFAKNINSNNSCFVFMNEIENTLVLRKMFGKLRESENDEKKIIVYHFYNSEHKSCVLKKLFYSITNDEDVYSTYLGKTRNKKSQNKHIEKGNIINKGGSISWKTSERNIKTHTFEKYNNNKNNEIKKRGKKKLKISEQNWLSFRRRTLKKIDDMKKKAELIKKKKTEKRDKKVKRVIEKLKSKERKRAGKLPKKQTNKKK</sequence>
<feature type="compositionally biased region" description="Basic and acidic residues" evidence="2">
    <location>
        <begin position="1133"/>
        <end position="1152"/>
    </location>
</feature>
<keyword evidence="1" id="KW-0175">Coiled coil</keyword>
<evidence type="ECO:0000313" key="5">
    <source>
        <dbReference type="Proteomes" id="UP000219974"/>
    </source>
</evidence>
<evidence type="ECO:0000313" key="4">
    <source>
        <dbReference type="EMBL" id="SCO58850.1"/>
    </source>
</evidence>
<feature type="compositionally biased region" description="Basic residues" evidence="2">
    <location>
        <begin position="1153"/>
        <end position="1171"/>
    </location>
</feature>
<feature type="compositionally biased region" description="Polar residues" evidence="2">
    <location>
        <begin position="831"/>
        <end position="843"/>
    </location>
</feature>
<protein>
    <submittedName>
        <fullName evidence="4">Uncharacterized protein</fullName>
    </submittedName>
</protein>
<gene>
    <name evidence="4" type="ORF">PBSP11RLL_000011200</name>
</gene>
<feature type="region of interest" description="Disordered" evidence="2">
    <location>
        <begin position="1133"/>
        <end position="1171"/>
    </location>
</feature>
<dbReference type="Proteomes" id="UP000219974">
    <property type="component" value="Chromosome 1"/>
</dbReference>
<dbReference type="VEuPathDB" id="PlasmoDB:PBANKA_0106700"/>
<feature type="coiled-coil region" evidence="1">
    <location>
        <begin position="202"/>
        <end position="229"/>
    </location>
</feature>
<evidence type="ECO:0000256" key="3">
    <source>
        <dbReference type="SAM" id="SignalP"/>
    </source>
</evidence>
<feature type="coiled-coil region" evidence="1">
    <location>
        <begin position="723"/>
        <end position="750"/>
    </location>
</feature>
<evidence type="ECO:0000256" key="1">
    <source>
        <dbReference type="SAM" id="Coils"/>
    </source>
</evidence>
<keyword evidence="3" id="KW-0732">Signal</keyword>
<feature type="compositionally biased region" description="Basic and acidic residues" evidence="2">
    <location>
        <begin position="646"/>
        <end position="657"/>
    </location>
</feature>
<dbReference type="AlphaFoldDB" id="A0A1D3S6C2"/>
<feature type="compositionally biased region" description="Basic and acidic residues" evidence="2">
    <location>
        <begin position="678"/>
        <end position="687"/>
    </location>
</feature>
<dbReference type="EMBL" id="LT608265">
    <property type="protein sequence ID" value="SCO58850.1"/>
    <property type="molecule type" value="Genomic_DNA"/>
</dbReference>
<organism evidence="4 5">
    <name type="scientific">Plasmodium berghei</name>
    <dbReference type="NCBI Taxonomy" id="5821"/>
    <lineage>
        <taxon>Eukaryota</taxon>
        <taxon>Sar</taxon>
        <taxon>Alveolata</taxon>
        <taxon>Apicomplexa</taxon>
        <taxon>Aconoidasida</taxon>
        <taxon>Haemosporida</taxon>
        <taxon>Plasmodiidae</taxon>
        <taxon>Plasmodium</taxon>
        <taxon>Plasmodium (Vinckeia)</taxon>
    </lineage>
</organism>